<proteinExistence type="predicted"/>
<protein>
    <submittedName>
        <fullName evidence="2">Uncharacterized protein</fullName>
    </submittedName>
</protein>
<dbReference type="InParanoid" id="A0A0D0E970"/>
<name>A0A0D0E970_9AGAM</name>
<accession>A0A0D0E970</accession>
<feature type="compositionally biased region" description="Basic and acidic residues" evidence="1">
    <location>
        <begin position="1"/>
        <end position="10"/>
    </location>
</feature>
<dbReference type="Proteomes" id="UP000054538">
    <property type="component" value="Unassembled WGS sequence"/>
</dbReference>
<evidence type="ECO:0000256" key="1">
    <source>
        <dbReference type="SAM" id="MobiDB-lite"/>
    </source>
</evidence>
<evidence type="ECO:0000313" key="3">
    <source>
        <dbReference type="Proteomes" id="UP000054538"/>
    </source>
</evidence>
<dbReference type="HOGENOM" id="CLU_177179_0_0_1"/>
<reference evidence="3" key="2">
    <citation type="submission" date="2015-01" db="EMBL/GenBank/DDBJ databases">
        <title>Evolutionary Origins and Diversification of the Mycorrhizal Mutualists.</title>
        <authorList>
            <consortium name="DOE Joint Genome Institute"/>
            <consortium name="Mycorrhizal Genomics Consortium"/>
            <person name="Kohler A."/>
            <person name="Kuo A."/>
            <person name="Nagy L.G."/>
            <person name="Floudas D."/>
            <person name="Copeland A."/>
            <person name="Barry K.W."/>
            <person name="Cichocki N."/>
            <person name="Veneault-Fourrey C."/>
            <person name="LaButti K."/>
            <person name="Lindquist E.A."/>
            <person name="Lipzen A."/>
            <person name="Lundell T."/>
            <person name="Morin E."/>
            <person name="Murat C."/>
            <person name="Riley R."/>
            <person name="Ohm R."/>
            <person name="Sun H."/>
            <person name="Tunlid A."/>
            <person name="Henrissat B."/>
            <person name="Grigoriev I.V."/>
            <person name="Hibbett D.S."/>
            <person name="Martin F."/>
        </authorList>
    </citation>
    <scope>NUCLEOTIDE SEQUENCE [LARGE SCALE GENOMIC DNA]</scope>
    <source>
        <strain evidence="3">Ve08.2h10</strain>
    </source>
</reference>
<gene>
    <name evidence="2" type="ORF">PAXRUDRAFT_570592</name>
</gene>
<evidence type="ECO:0000313" key="2">
    <source>
        <dbReference type="EMBL" id="KIK99199.1"/>
    </source>
</evidence>
<dbReference type="EMBL" id="KN824867">
    <property type="protein sequence ID" value="KIK99199.1"/>
    <property type="molecule type" value="Genomic_DNA"/>
</dbReference>
<organism evidence="2 3">
    <name type="scientific">Paxillus rubicundulus Ve08.2h10</name>
    <dbReference type="NCBI Taxonomy" id="930991"/>
    <lineage>
        <taxon>Eukaryota</taxon>
        <taxon>Fungi</taxon>
        <taxon>Dikarya</taxon>
        <taxon>Basidiomycota</taxon>
        <taxon>Agaricomycotina</taxon>
        <taxon>Agaricomycetes</taxon>
        <taxon>Agaricomycetidae</taxon>
        <taxon>Boletales</taxon>
        <taxon>Paxilineae</taxon>
        <taxon>Paxillaceae</taxon>
        <taxon>Paxillus</taxon>
    </lineage>
</organism>
<dbReference type="AlphaFoldDB" id="A0A0D0E970"/>
<feature type="region of interest" description="Disordered" evidence="1">
    <location>
        <begin position="1"/>
        <end position="21"/>
    </location>
</feature>
<sequence>MSGPEDENKPSKYQRKRVSTKTATLKAELEEMLSRPLLARGVSARYITSGSRPIADDIVSGKVHQTMLGLKQTDAGTDVVVAKKKRLLVNKEENQQVEEWAGLGS</sequence>
<keyword evidence="3" id="KW-1185">Reference proteome</keyword>
<reference evidence="2 3" key="1">
    <citation type="submission" date="2014-04" db="EMBL/GenBank/DDBJ databases">
        <authorList>
            <consortium name="DOE Joint Genome Institute"/>
            <person name="Kuo A."/>
            <person name="Kohler A."/>
            <person name="Jargeat P."/>
            <person name="Nagy L.G."/>
            <person name="Floudas D."/>
            <person name="Copeland A."/>
            <person name="Barry K.W."/>
            <person name="Cichocki N."/>
            <person name="Veneault-Fourrey C."/>
            <person name="LaButti K."/>
            <person name="Lindquist E.A."/>
            <person name="Lipzen A."/>
            <person name="Lundell T."/>
            <person name="Morin E."/>
            <person name="Murat C."/>
            <person name="Sun H."/>
            <person name="Tunlid A."/>
            <person name="Henrissat B."/>
            <person name="Grigoriev I.V."/>
            <person name="Hibbett D.S."/>
            <person name="Martin F."/>
            <person name="Nordberg H.P."/>
            <person name="Cantor M.N."/>
            <person name="Hua S.X."/>
        </authorList>
    </citation>
    <scope>NUCLEOTIDE SEQUENCE [LARGE SCALE GENOMIC DNA]</scope>
    <source>
        <strain evidence="2 3">Ve08.2h10</strain>
    </source>
</reference>
<dbReference type="OrthoDB" id="2441019at2759"/>